<dbReference type="InterPro" id="IPR005234">
    <property type="entry name" value="ScpB_csome_segregation"/>
</dbReference>
<dbReference type="EMBL" id="BAABWN010000004">
    <property type="protein sequence ID" value="GAA6167772.1"/>
    <property type="molecule type" value="Genomic_DNA"/>
</dbReference>
<feature type="compositionally biased region" description="Acidic residues" evidence="5">
    <location>
        <begin position="375"/>
        <end position="397"/>
    </location>
</feature>
<dbReference type="Proteomes" id="UP001465153">
    <property type="component" value="Unassembled WGS sequence"/>
</dbReference>
<dbReference type="InterPro" id="IPR036388">
    <property type="entry name" value="WH-like_DNA-bd_sf"/>
</dbReference>
<name>A0ABQ0A804_9GAMM</name>
<evidence type="ECO:0000313" key="6">
    <source>
        <dbReference type="EMBL" id="GAA6167772.1"/>
    </source>
</evidence>
<proteinExistence type="predicted"/>
<evidence type="ECO:0000256" key="2">
    <source>
        <dbReference type="ARBA" id="ARBA00022618"/>
    </source>
</evidence>
<dbReference type="PANTHER" id="PTHR34298:SF2">
    <property type="entry name" value="SEGREGATION AND CONDENSATION PROTEIN B"/>
    <property type="match status" value="1"/>
</dbReference>
<evidence type="ECO:0000256" key="1">
    <source>
        <dbReference type="ARBA" id="ARBA00022490"/>
    </source>
</evidence>
<accession>A0ABQ0A804</accession>
<dbReference type="Gene3D" id="1.10.10.10">
    <property type="entry name" value="Winged helix-like DNA-binding domain superfamily/Winged helix DNA-binding domain"/>
    <property type="match status" value="2"/>
</dbReference>
<organism evidence="6 7">
    <name type="scientific">Sessilibacter corallicola</name>
    <dbReference type="NCBI Taxonomy" id="2904075"/>
    <lineage>
        <taxon>Bacteria</taxon>
        <taxon>Pseudomonadati</taxon>
        <taxon>Pseudomonadota</taxon>
        <taxon>Gammaproteobacteria</taxon>
        <taxon>Cellvibrionales</taxon>
        <taxon>Cellvibrionaceae</taxon>
        <taxon>Sessilibacter</taxon>
    </lineage>
</organism>
<comment type="caution">
    <text evidence="6">The sequence shown here is derived from an EMBL/GenBank/DDBJ whole genome shotgun (WGS) entry which is preliminary data.</text>
</comment>
<dbReference type="SUPFAM" id="SSF46785">
    <property type="entry name" value="Winged helix' DNA-binding domain"/>
    <property type="match status" value="2"/>
</dbReference>
<gene>
    <name evidence="6" type="primary">scpB</name>
    <name evidence="6" type="ORF">NBRC116591_15820</name>
</gene>
<keyword evidence="7" id="KW-1185">Reference proteome</keyword>
<feature type="compositionally biased region" description="Basic and acidic residues" evidence="5">
    <location>
        <begin position="422"/>
        <end position="434"/>
    </location>
</feature>
<evidence type="ECO:0000256" key="5">
    <source>
        <dbReference type="SAM" id="MobiDB-lite"/>
    </source>
</evidence>
<dbReference type="NCBIfam" id="TIGR00281">
    <property type="entry name" value="SMC-Scp complex subunit ScpB"/>
    <property type="match status" value="1"/>
</dbReference>
<feature type="compositionally biased region" description="Polar residues" evidence="5">
    <location>
        <begin position="304"/>
        <end position="314"/>
    </location>
</feature>
<sequence length="434" mass="48099">MDANRLKQIIEGALLAAGQTLDVKRLLELFANDSEEVLQGKVTAEDIDAALEAIVKDCEGRGFELKQVSSGWRFQVREETAQWVNRLWEEKPQKYSRAMLETLALIAYRQPITRGDIEEIRGVAVSSHIIKTLSERDWVKVVGHRDVPGRPSLYATTRTFLDYFNLKSLEELPSLGELADIEQLNSELNLEVKPENTGDNTDSKVEGSDNSEADATAADSNVADRDVADVEADVSEQNPESEGVDLDESENIESADTEQTQDSDSTTDVDEQVFVDEALVEELVTESDTDEADREKVVVDEETSGSVDSQIDSVESQEFESDALDAPVDSDVIDAELTKNGEEPDVVLEESETQSEQVDIDADDEQDLSLAPQDPIDEENETELVSEPAIDEPEIEAEPSSVETENQDQLVDDEESEEDEKPVEHKAKSLFDIS</sequence>
<feature type="compositionally biased region" description="Acidic residues" evidence="5">
    <location>
        <begin position="242"/>
        <end position="292"/>
    </location>
</feature>
<dbReference type="PANTHER" id="PTHR34298">
    <property type="entry name" value="SEGREGATION AND CONDENSATION PROTEIN B"/>
    <property type="match status" value="1"/>
</dbReference>
<evidence type="ECO:0000313" key="7">
    <source>
        <dbReference type="Proteomes" id="UP001465153"/>
    </source>
</evidence>
<feature type="compositionally biased region" description="Basic and acidic residues" evidence="5">
    <location>
        <begin position="190"/>
        <end position="207"/>
    </location>
</feature>
<keyword evidence="4" id="KW-0131">Cell cycle</keyword>
<dbReference type="InterPro" id="IPR036390">
    <property type="entry name" value="WH_DNA-bd_sf"/>
</dbReference>
<keyword evidence="3" id="KW-0159">Chromosome partition</keyword>
<protein>
    <submittedName>
        <fullName evidence="6">SMC-Scp complex subunit ScpB</fullName>
    </submittedName>
</protein>
<keyword evidence="2" id="KW-0132">Cell division</keyword>
<dbReference type="RefSeq" id="WP_353302412.1">
    <property type="nucleotide sequence ID" value="NZ_BAABWN010000004.1"/>
</dbReference>
<dbReference type="Pfam" id="PF04079">
    <property type="entry name" value="SMC_ScpB"/>
    <property type="match status" value="1"/>
</dbReference>
<evidence type="ECO:0000256" key="3">
    <source>
        <dbReference type="ARBA" id="ARBA00022829"/>
    </source>
</evidence>
<feature type="region of interest" description="Disordered" evidence="5">
    <location>
        <begin position="189"/>
        <end position="434"/>
    </location>
</feature>
<reference evidence="6 7" key="1">
    <citation type="submission" date="2024-04" db="EMBL/GenBank/DDBJ databases">
        <title>Draft genome sequence of Sessilibacter corallicola NBRC 116591.</title>
        <authorList>
            <person name="Miyakawa T."/>
            <person name="Kusuya Y."/>
            <person name="Miura T."/>
        </authorList>
    </citation>
    <scope>NUCLEOTIDE SEQUENCE [LARGE SCALE GENOMIC DNA]</scope>
    <source>
        <strain evidence="6 7">KU-00831-HH</strain>
    </source>
</reference>
<evidence type="ECO:0000256" key="4">
    <source>
        <dbReference type="ARBA" id="ARBA00023306"/>
    </source>
</evidence>
<keyword evidence="1" id="KW-0963">Cytoplasm</keyword>
<feature type="compositionally biased region" description="Acidic residues" evidence="5">
    <location>
        <begin position="343"/>
        <end position="367"/>
    </location>
</feature>
<feature type="compositionally biased region" description="Acidic residues" evidence="5">
    <location>
        <begin position="410"/>
        <end position="421"/>
    </location>
</feature>